<evidence type="ECO:0000313" key="3">
    <source>
        <dbReference type="EMBL" id="CAI8020535.1"/>
    </source>
</evidence>
<dbReference type="Pfam" id="PF10240">
    <property type="entry name" value="DUF2464"/>
    <property type="match status" value="1"/>
</dbReference>
<dbReference type="GO" id="GO:0042058">
    <property type="term" value="P:regulation of epidermal growth factor receptor signaling pathway"/>
    <property type="evidence" value="ECO:0007669"/>
    <property type="project" value="TreeGrafter"/>
</dbReference>
<evidence type="ECO:0000313" key="4">
    <source>
        <dbReference type="Proteomes" id="UP001174909"/>
    </source>
</evidence>
<dbReference type="InterPro" id="IPR018798">
    <property type="entry name" value="MVB12A/B"/>
</dbReference>
<dbReference type="Gene3D" id="2.100.10.50">
    <property type="match status" value="1"/>
</dbReference>
<proteinExistence type="predicted"/>
<dbReference type="PROSITE" id="PS51498">
    <property type="entry name" value="MABP"/>
    <property type="match status" value="1"/>
</dbReference>
<protein>
    <submittedName>
        <fullName evidence="3">Multivesicular body subunit 12B</fullName>
    </submittedName>
</protein>
<dbReference type="GO" id="GO:0019075">
    <property type="term" value="P:virus maturation"/>
    <property type="evidence" value="ECO:0007669"/>
    <property type="project" value="TreeGrafter"/>
</dbReference>
<organism evidence="3 4">
    <name type="scientific">Geodia barretti</name>
    <name type="common">Barrett's horny sponge</name>
    <dbReference type="NCBI Taxonomy" id="519541"/>
    <lineage>
        <taxon>Eukaryota</taxon>
        <taxon>Metazoa</taxon>
        <taxon>Porifera</taxon>
        <taxon>Demospongiae</taxon>
        <taxon>Heteroscleromorpha</taxon>
        <taxon>Tetractinellida</taxon>
        <taxon>Astrophorina</taxon>
        <taxon>Geodiidae</taxon>
        <taxon>Geodia</taxon>
    </lineage>
</organism>
<dbReference type="InterPro" id="IPR040297">
    <property type="entry name" value="MVB12B"/>
</dbReference>
<evidence type="ECO:0000259" key="2">
    <source>
        <dbReference type="PROSITE" id="PS51498"/>
    </source>
</evidence>
<accession>A0AA35RZB6</accession>
<feature type="region of interest" description="Disordered" evidence="1">
    <location>
        <begin position="158"/>
        <end position="196"/>
    </location>
</feature>
<dbReference type="GO" id="GO:0046755">
    <property type="term" value="P:viral budding"/>
    <property type="evidence" value="ECO:0007669"/>
    <property type="project" value="TreeGrafter"/>
</dbReference>
<dbReference type="AlphaFoldDB" id="A0AA35RZB6"/>
<dbReference type="EMBL" id="CASHTH010001833">
    <property type="protein sequence ID" value="CAI8020535.1"/>
    <property type="molecule type" value="Genomic_DNA"/>
</dbReference>
<evidence type="ECO:0000256" key="1">
    <source>
        <dbReference type="SAM" id="MobiDB-lite"/>
    </source>
</evidence>
<dbReference type="GO" id="GO:0000813">
    <property type="term" value="C:ESCRT I complex"/>
    <property type="evidence" value="ECO:0007669"/>
    <property type="project" value="InterPro"/>
</dbReference>
<gene>
    <name evidence="3" type="ORF">GBAR_LOCUS12287</name>
</gene>
<keyword evidence="4" id="KW-1185">Reference proteome</keyword>
<reference evidence="3" key="1">
    <citation type="submission" date="2023-03" db="EMBL/GenBank/DDBJ databases">
        <authorList>
            <person name="Steffen K."/>
            <person name="Cardenas P."/>
        </authorList>
    </citation>
    <scope>NUCLEOTIDE SEQUENCE</scope>
</reference>
<comment type="caution">
    <text evidence="3">The sequence shown here is derived from an EMBL/GenBank/DDBJ whole genome shotgun (WGS) entry which is preliminary data.</text>
</comment>
<dbReference type="PANTHER" id="PTHR31547:SF1">
    <property type="entry name" value="MULTIVESICULAR BODY SUBUNIT 12B"/>
    <property type="match status" value="1"/>
</dbReference>
<feature type="non-terminal residue" evidence="3">
    <location>
        <position position="467"/>
    </location>
</feature>
<feature type="compositionally biased region" description="Low complexity" evidence="1">
    <location>
        <begin position="166"/>
        <end position="196"/>
    </location>
</feature>
<feature type="domain" description="MABP" evidence="2">
    <location>
        <begin position="2"/>
        <end position="149"/>
    </location>
</feature>
<name>A0AA35RZB6_GEOBA</name>
<dbReference type="Proteomes" id="UP001174909">
    <property type="component" value="Unassembled WGS sequence"/>
</dbReference>
<sequence>SDKPITDVCLLAEKEKVSSGYTVIELTEDGKKADFAEGSTTRYLAYTRKVLSGARGDLTVVDIFVIPSNERSTLDQGYVPLDNTYDDDTIAFSDKSLVLMLADAPEAGKVIMAVKDIVIVSASMKIGVPPDFTRLQEINGFCICFKLGEFGGRNSAPAHLTQTGESSTPDSVSVVSPASISSSGSANTPSSSSVVPPTRSSSIADLASGHFQINKCLFEVGRRLGWEEFLLLKTLYIETLCLRILSRVNTLQEVYRHSIENEIGAIRRDGLIKENMRLSRQESLALLAYRLQILIPTSEVLTKKDTRNMGAKDAISSLQNLLGTLPTVEEIEISKESRLVECLVKCYVNMTSKQRNERKQCFATCLGLNAETATVFEMFVDQFMRPPEEVVMMFTSSMRQAQCHRSAYIELQENLQKHSIPHQEIHIPDDDEDDIGSQPTLPHLIRLKVPQEVGPHYTAFGVPPPQR</sequence>
<dbReference type="PANTHER" id="PTHR31547">
    <property type="entry name" value="MULTIVESICULAR BODY SUBUNIT 12B"/>
    <property type="match status" value="1"/>
</dbReference>
<dbReference type="GO" id="GO:0005770">
    <property type="term" value="C:late endosome"/>
    <property type="evidence" value="ECO:0007669"/>
    <property type="project" value="TreeGrafter"/>
</dbReference>
<dbReference type="InterPro" id="IPR023341">
    <property type="entry name" value="MABP"/>
</dbReference>